<dbReference type="Pfam" id="PF07394">
    <property type="entry name" value="DUF1501"/>
    <property type="match status" value="1"/>
</dbReference>
<organism evidence="2 3">
    <name type="scientific">Pseudarcicella hirudinis</name>
    <dbReference type="NCBI Taxonomy" id="1079859"/>
    <lineage>
        <taxon>Bacteria</taxon>
        <taxon>Pseudomonadati</taxon>
        <taxon>Bacteroidota</taxon>
        <taxon>Cytophagia</taxon>
        <taxon>Cytophagales</taxon>
        <taxon>Flectobacillaceae</taxon>
        <taxon>Pseudarcicella</taxon>
    </lineage>
</organism>
<dbReference type="AlphaFoldDB" id="A0A1I5NQH2"/>
<dbReference type="RefSeq" id="WP_092012172.1">
    <property type="nucleotide sequence ID" value="NZ_FOXH01000002.1"/>
</dbReference>
<keyword evidence="3" id="KW-1185">Reference proteome</keyword>
<proteinExistence type="predicted"/>
<evidence type="ECO:0000313" key="3">
    <source>
        <dbReference type="Proteomes" id="UP000199306"/>
    </source>
</evidence>
<gene>
    <name evidence="2" type="ORF">SAMN04515674_10244</name>
</gene>
<sequence length="527" mass="57163">MKRRDFIQYATSSFFLPLILDGFGAKAHTKATTPFMKAMQQIADANDRILVVIQLNGGNDGLNMVLPLDQYSTYTASNFRGNIAIPENKVLKLNGKPETGLHPSMTGLQTLYNEGKLSIIQAAGYANPSFSHFRASDIWFTAVDSDKISTSGWLGRYVENTYDGFPDNYPSSSNPDPLAIQISSISSTAFVTSSASAALAIQDPDTFAKIVGDKPNIISGDLPDTPAGKYTAFIRQQQISSVAYAGQLKIAAGKGKNLVTYPTQNTLADQLKIVSRLIAGGLQTKIYYVTLGGFDTHSNQVNAGDTSVGSHADLLGKLSSGIKAFMDDLKAQGNDNKVVGMTFSEFGRRAISNGSRGTDHGWASPLFVFGNAVKTQMIGKNPNLKDLDNNNIKLQTDFRQVYASILTDWMGASEATVKTILLDKTFSILPIFRQQQVLGTETEVPGTNFKIYPNPAVGETILESDKFNGGISDLQLSDMTGRNYSSRWSQLSANKIRLDLSNLPSGKYLVCVETRQEPIVGTLVVSH</sequence>
<dbReference type="PANTHER" id="PTHR43737">
    <property type="entry name" value="BLL7424 PROTEIN"/>
    <property type="match status" value="1"/>
</dbReference>
<dbReference type="Proteomes" id="UP000199306">
    <property type="component" value="Unassembled WGS sequence"/>
</dbReference>
<dbReference type="NCBIfam" id="TIGR04183">
    <property type="entry name" value="Por_Secre_tail"/>
    <property type="match status" value="1"/>
</dbReference>
<accession>A0A1I5NQH2</accession>
<dbReference type="STRING" id="1079859.SAMN04515674_10244"/>
<name>A0A1I5NQH2_9BACT</name>
<dbReference type="PANTHER" id="PTHR43737:SF1">
    <property type="entry name" value="DUF1501 DOMAIN-CONTAINING PROTEIN"/>
    <property type="match status" value="1"/>
</dbReference>
<dbReference type="Pfam" id="PF18962">
    <property type="entry name" value="Por_Secre_tail"/>
    <property type="match status" value="1"/>
</dbReference>
<protein>
    <submittedName>
        <fullName evidence="2">Por secretion system C-terminal sorting domain-containing protein</fullName>
    </submittedName>
</protein>
<evidence type="ECO:0000259" key="1">
    <source>
        <dbReference type="Pfam" id="PF18962"/>
    </source>
</evidence>
<dbReference type="EMBL" id="FOXH01000002">
    <property type="protein sequence ID" value="SFP23481.1"/>
    <property type="molecule type" value="Genomic_DNA"/>
</dbReference>
<dbReference type="InterPro" id="IPR026444">
    <property type="entry name" value="Secre_tail"/>
</dbReference>
<reference evidence="2 3" key="1">
    <citation type="submission" date="2016-10" db="EMBL/GenBank/DDBJ databases">
        <authorList>
            <person name="de Groot N.N."/>
        </authorList>
    </citation>
    <scope>NUCLEOTIDE SEQUENCE [LARGE SCALE GENOMIC DNA]</scope>
    <source>
        <strain evidence="3">E92,LMG 26720,CCM 7988</strain>
    </source>
</reference>
<dbReference type="InterPro" id="IPR010869">
    <property type="entry name" value="DUF1501"/>
</dbReference>
<feature type="domain" description="Secretion system C-terminal sorting" evidence="1">
    <location>
        <begin position="451"/>
        <end position="523"/>
    </location>
</feature>
<dbReference type="OrthoDB" id="9779968at2"/>
<evidence type="ECO:0000313" key="2">
    <source>
        <dbReference type="EMBL" id="SFP23481.1"/>
    </source>
</evidence>